<gene>
    <name evidence="1" type="ORF">CARN2_0654</name>
</gene>
<comment type="caution">
    <text evidence="1">The sequence shown here is derived from an EMBL/GenBank/DDBJ whole genome shotgun (WGS) entry which is preliminary data.</text>
</comment>
<protein>
    <submittedName>
        <fullName evidence="1">Uncharacterized protein</fullName>
    </submittedName>
</protein>
<sequence length="60" mass="6834">MVVPLRWSLNSNRSKNSDRMIFNLELGPNRERIQAQRDMRAARHAAMNPVPIDFGIAEAA</sequence>
<accession>E6PK14</accession>
<reference evidence="1" key="1">
    <citation type="submission" date="2009-10" db="EMBL/GenBank/DDBJ databases">
        <title>Diversity of trophic interactions inside an arsenic-rich microbial ecosystem.</title>
        <authorList>
            <person name="Bertin P.N."/>
            <person name="Heinrich-Salmeron A."/>
            <person name="Pelletier E."/>
            <person name="Goulhen-Chollet F."/>
            <person name="Arsene-Ploetze F."/>
            <person name="Gallien S."/>
            <person name="Calteau A."/>
            <person name="Vallenet D."/>
            <person name="Casiot C."/>
            <person name="Chane-Woon-Ming B."/>
            <person name="Giloteaux L."/>
            <person name="Barakat M."/>
            <person name="Bonnefoy V."/>
            <person name="Bruneel O."/>
            <person name="Chandler M."/>
            <person name="Cleiss J."/>
            <person name="Duran R."/>
            <person name="Elbaz-Poulichet F."/>
            <person name="Fonknechten N."/>
            <person name="Lauga B."/>
            <person name="Mornico D."/>
            <person name="Ortet P."/>
            <person name="Schaeffer C."/>
            <person name="Siguier P."/>
            <person name="Alexander Thil Smith A."/>
            <person name="Van Dorsselaer A."/>
            <person name="Weissenbach J."/>
            <person name="Medigue C."/>
            <person name="Le Paslier D."/>
        </authorList>
    </citation>
    <scope>NUCLEOTIDE SEQUENCE</scope>
</reference>
<dbReference type="EMBL" id="CABM01000003">
    <property type="protein sequence ID" value="CBH95265.1"/>
    <property type="molecule type" value="Genomic_DNA"/>
</dbReference>
<evidence type="ECO:0000313" key="1">
    <source>
        <dbReference type="EMBL" id="CBH95265.1"/>
    </source>
</evidence>
<dbReference type="AlphaFoldDB" id="E6PK14"/>
<organism evidence="1">
    <name type="scientific">mine drainage metagenome</name>
    <dbReference type="NCBI Taxonomy" id="410659"/>
    <lineage>
        <taxon>unclassified sequences</taxon>
        <taxon>metagenomes</taxon>
        <taxon>ecological metagenomes</taxon>
    </lineage>
</organism>
<name>E6PK14_9ZZZZ</name>
<proteinExistence type="predicted"/>